<evidence type="ECO:0000313" key="7">
    <source>
        <dbReference type="EMBL" id="KKM93378.1"/>
    </source>
</evidence>
<dbReference type="AlphaFoldDB" id="A0A0F9LIY3"/>
<accession>A0A0F9LIY3</accession>
<dbReference type="InterPro" id="IPR023404">
    <property type="entry name" value="rSAM_horseshoe"/>
</dbReference>
<dbReference type="InterPro" id="IPR051198">
    <property type="entry name" value="BchE-like"/>
</dbReference>
<dbReference type="PROSITE" id="PS51918">
    <property type="entry name" value="RADICAL_SAM"/>
    <property type="match status" value="1"/>
</dbReference>
<feature type="domain" description="Radical SAM core" evidence="6">
    <location>
        <begin position="1"/>
        <end position="207"/>
    </location>
</feature>
<keyword evidence="4" id="KW-0408">Iron</keyword>
<evidence type="ECO:0000256" key="3">
    <source>
        <dbReference type="ARBA" id="ARBA00022723"/>
    </source>
</evidence>
<comment type="cofactor">
    <cofactor evidence="1">
        <name>[4Fe-4S] cluster</name>
        <dbReference type="ChEBI" id="CHEBI:49883"/>
    </cofactor>
</comment>
<keyword evidence="2" id="KW-0949">S-adenosyl-L-methionine</keyword>
<comment type="caution">
    <text evidence="7">The sequence shown here is derived from an EMBL/GenBank/DDBJ whole genome shotgun (WGS) entry which is preliminary data.</text>
</comment>
<evidence type="ECO:0000259" key="6">
    <source>
        <dbReference type="PROSITE" id="PS51918"/>
    </source>
</evidence>
<proteinExistence type="predicted"/>
<dbReference type="Pfam" id="PF04055">
    <property type="entry name" value="Radical_SAM"/>
    <property type="match status" value="1"/>
</dbReference>
<dbReference type="Gene3D" id="3.80.30.20">
    <property type="entry name" value="tm_1862 like domain"/>
    <property type="match status" value="1"/>
</dbReference>
<dbReference type="InterPro" id="IPR006638">
    <property type="entry name" value="Elp3/MiaA/NifB-like_rSAM"/>
</dbReference>
<dbReference type="GO" id="GO:0003824">
    <property type="term" value="F:catalytic activity"/>
    <property type="evidence" value="ECO:0007669"/>
    <property type="project" value="InterPro"/>
</dbReference>
<dbReference type="InterPro" id="IPR058240">
    <property type="entry name" value="rSAM_sf"/>
</dbReference>
<keyword evidence="3" id="KW-0479">Metal-binding</keyword>
<protein>
    <recommendedName>
        <fullName evidence="6">Radical SAM core domain-containing protein</fullName>
    </recommendedName>
</protein>
<feature type="non-terminal residue" evidence="7">
    <location>
        <position position="1"/>
    </location>
</feature>
<dbReference type="SMART" id="SM00729">
    <property type="entry name" value="Elp3"/>
    <property type="match status" value="1"/>
</dbReference>
<dbReference type="SUPFAM" id="SSF102114">
    <property type="entry name" value="Radical SAM enzymes"/>
    <property type="match status" value="1"/>
</dbReference>
<evidence type="ECO:0000256" key="4">
    <source>
        <dbReference type="ARBA" id="ARBA00023004"/>
    </source>
</evidence>
<name>A0A0F9LIY3_9ZZZZ</name>
<organism evidence="7">
    <name type="scientific">marine sediment metagenome</name>
    <dbReference type="NCBI Taxonomy" id="412755"/>
    <lineage>
        <taxon>unclassified sequences</taxon>
        <taxon>metagenomes</taxon>
        <taxon>ecological metagenomes</taxon>
    </lineage>
</organism>
<dbReference type="GO" id="GO:0046872">
    <property type="term" value="F:metal ion binding"/>
    <property type="evidence" value="ECO:0007669"/>
    <property type="project" value="UniProtKB-KW"/>
</dbReference>
<keyword evidence="5" id="KW-0411">Iron-sulfur</keyword>
<gene>
    <name evidence="7" type="ORF">LCGC14_1208960</name>
</gene>
<dbReference type="EMBL" id="LAZR01006271">
    <property type="protein sequence ID" value="KKM93378.1"/>
    <property type="molecule type" value="Genomic_DNA"/>
</dbReference>
<evidence type="ECO:0000256" key="5">
    <source>
        <dbReference type="ARBA" id="ARBA00023014"/>
    </source>
</evidence>
<dbReference type="PANTHER" id="PTHR43409">
    <property type="entry name" value="ANAEROBIC MAGNESIUM-PROTOPORPHYRIN IX MONOMETHYL ESTER CYCLASE-RELATED"/>
    <property type="match status" value="1"/>
</dbReference>
<evidence type="ECO:0000256" key="1">
    <source>
        <dbReference type="ARBA" id="ARBA00001966"/>
    </source>
</evidence>
<evidence type="ECO:0000256" key="2">
    <source>
        <dbReference type="ARBA" id="ARBA00022691"/>
    </source>
</evidence>
<reference evidence="7" key="1">
    <citation type="journal article" date="2015" name="Nature">
        <title>Complex archaea that bridge the gap between prokaryotes and eukaryotes.</title>
        <authorList>
            <person name="Spang A."/>
            <person name="Saw J.H."/>
            <person name="Jorgensen S.L."/>
            <person name="Zaremba-Niedzwiedzka K."/>
            <person name="Martijn J."/>
            <person name="Lind A.E."/>
            <person name="van Eijk R."/>
            <person name="Schleper C."/>
            <person name="Guy L."/>
            <person name="Ettema T.J."/>
        </authorList>
    </citation>
    <scope>NUCLEOTIDE SEQUENCE</scope>
</reference>
<dbReference type="GO" id="GO:0051536">
    <property type="term" value="F:iron-sulfur cluster binding"/>
    <property type="evidence" value="ECO:0007669"/>
    <property type="project" value="UniProtKB-KW"/>
</dbReference>
<dbReference type="PANTHER" id="PTHR43409:SF7">
    <property type="entry name" value="BLL1977 PROTEIN"/>
    <property type="match status" value="1"/>
</dbReference>
<dbReference type="InterPro" id="IPR007197">
    <property type="entry name" value="rSAM"/>
</dbReference>
<sequence>PYSCVFCASHIIFERKYRARSVENIFSEIKFLMKHYDARNFDFVDDTLTVDKKRLSDLCDLIIEEGSDISWLCNARVDGFDKSIAYKLKTAGCKIVCFGVESGDPKVWKATNKKLNREDILTAHRAAKKAGLIVVSFFMVGNLGESKDSIDKTVQFINEIDSDFPTCSIATPYPGTKMFEWGLKHCMIDSYDWSHYITTPHARMDYKPFWRNEFMDAKEILEAYYYVNSKIIKKKLRTRYGLKYYLNPRFYKKEIIERVRNRGVREVVKLTFKLLRVS</sequence>
<dbReference type="CDD" id="cd01335">
    <property type="entry name" value="Radical_SAM"/>
    <property type="match status" value="1"/>
</dbReference>